<proteinExistence type="predicted"/>
<evidence type="ECO:0000313" key="1">
    <source>
        <dbReference type="EMBL" id="BBO19397.1"/>
    </source>
</evidence>
<dbReference type="Proteomes" id="UP000662914">
    <property type="component" value="Chromosome"/>
</dbReference>
<gene>
    <name evidence="1" type="ORF">DSYM_00960</name>
</gene>
<evidence type="ECO:0000313" key="2">
    <source>
        <dbReference type="Proteomes" id="UP000662914"/>
    </source>
</evidence>
<reference evidence="1" key="1">
    <citation type="journal article" name="DNA Res.">
        <title>The physiological potential of anammox bacteria as revealed by their core genome structure.</title>
        <authorList>
            <person name="Okubo T."/>
            <person name="Toyoda A."/>
            <person name="Fukuhara K."/>
            <person name="Uchiyama I."/>
            <person name="Harigaya Y."/>
            <person name="Kuroiwa M."/>
            <person name="Suzuki T."/>
            <person name="Murakami Y."/>
            <person name="Suwa Y."/>
            <person name="Takami H."/>
        </authorList>
    </citation>
    <scope>NUCLEOTIDE SEQUENCE</scope>
    <source>
        <strain evidence="1">317325-3</strain>
    </source>
</reference>
<accession>A0A809RSF4</accession>
<dbReference type="AlphaFoldDB" id="A0A809RSF4"/>
<dbReference type="KEGG" id="ddz:DSYM_00960"/>
<organism evidence="1 2">
    <name type="scientific">Candidatus Desulfobacillus denitrificans</name>
    <dbReference type="NCBI Taxonomy" id="2608985"/>
    <lineage>
        <taxon>Bacteria</taxon>
        <taxon>Pseudomonadati</taxon>
        <taxon>Pseudomonadota</taxon>
        <taxon>Betaproteobacteria</taxon>
        <taxon>Candidatus Desulfobacillus</taxon>
    </lineage>
</organism>
<sequence length="221" mass="24027">MKASCTQKLWEQVGTCGIPVSMRVSAVPTGEKVVGTGGNKPNPQILRIELLASYAHEIAHSAAALHYGCVVAVEISYDPATRYFDGACHYRHPDGELPPPAVRAIALAGIVGEAAYWLGWDNPRLTPDRLTESIRAGRVTVSPSDLLRAAGWQVEDMARAFGIVRNAWAWIIAEVEERAPAGARPAVCSHCSHKGRRMWEHGNPCAARDAACSHCSHRKTW</sequence>
<dbReference type="EMBL" id="AP021857">
    <property type="protein sequence ID" value="BBO19397.1"/>
    <property type="molecule type" value="Genomic_DNA"/>
</dbReference>
<protein>
    <submittedName>
        <fullName evidence="1">Uncharacterized protein</fullName>
    </submittedName>
</protein>
<name>A0A809RSF4_9PROT</name>